<proteinExistence type="predicted"/>
<evidence type="ECO:0000256" key="3">
    <source>
        <dbReference type="ARBA" id="ARBA00029596"/>
    </source>
</evidence>
<dbReference type="PANTHER" id="PTHR33254">
    <property type="entry name" value="4-HYDROXY-4-METHYL-2-OXOGLUTARATE ALDOLASE 3-RELATED"/>
    <property type="match status" value="1"/>
</dbReference>
<reference evidence="6" key="1">
    <citation type="submission" date="2023-07" db="EMBL/GenBank/DDBJ databases">
        <title>Cedecea davisae an AmpC producer and its therapeutic implications.</title>
        <authorList>
            <person name="Notter J."/>
        </authorList>
    </citation>
    <scope>NUCLEOTIDE SEQUENCE [LARGE SCALE GENOMIC DNA]</scope>
    <source>
        <strain evidence="6">1</strain>
    </source>
</reference>
<evidence type="ECO:0000313" key="6">
    <source>
        <dbReference type="Proteomes" id="UP000686327"/>
    </source>
</evidence>
<organism evidence="5 6">
    <name type="scientific">Cedecea davisae</name>
    <dbReference type="NCBI Taxonomy" id="158484"/>
    <lineage>
        <taxon>Bacteria</taxon>
        <taxon>Pseudomonadati</taxon>
        <taxon>Pseudomonadota</taxon>
        <taxon>Gammaproteobacteria</taxon>
        <taxon>Enterobacterales</taxon>
        <taxon>Enterobacteriaceae</taxon>
        <taxon>Cedecea</taxon>
    </lineage>
</organism>
<sequence>MDDRMMNKTLNNIRQRLLALDTAAVSDALDSIYIAGGIQGIKPQVAGRKIAGPAFTVQYEAHEPEKNTFMNAGTYIDEVPEGAIIVVDNQGREDCTSWGNILTTKALQKNIAGTVIHGSARDVADIRKMNYPLFAANIFMVSGKNRARVRAVQCSLEINGVKIEPGDWIMGDDNGVVAIPRDRLMEVVLLAENVAKTEHQILSSISEGTKLADARRSLGYAAPWGLKG</sequence>
<evidence type="ECO:0000256" key="4">
    <source>
        <dbReference type="ARBA" id="ARBA00030169"/>
    </source>
</evidence>
<dbReference type="Proteomes" id="UP000686327">
    <property type="component" value="Unassembled WGS sequence"/>
</dbReference>
<evidence type="ECO:0000256" key="1">
    <source>
        <dbReference type="ARBA" id="ARBA00001968"/>
    </source>
</evidence>
<dbReference type="EMBL" id="JAGRYU010000019">
    <property type="protein sequence ID" value="MBU4682613.1"/>
    <property type="molecule type" value="Genomic_DNA"/>
</dbReference>
<protein>
    <recommendedName>
        <fullName evidence="2">Putative 4-hydroxy-4-methyl-2-oxoglutarate aldolase</fullName>
    </recommendedName>
    <alternativeName>
        <fullName evidence="3">Regulator of ribonuclease activity homolog</fullName>
    </alternativeName>
    <alternativeName>
        <fullName evidence="4">RraA-like protein</fullName>
    </alternativeName>
</protein>
<name>A0ABS6DHC4_9ENTR</name>
<gene>
    <name evidence="5" type="ORF">KC222_11370</name>
</gene>
<keyword evidence="6" id="KW-1185">Reference proteome</keyword>
<dbReference type="PANTHER" id="PTHR33254:SF4">
    <property type="entry name" value="4-HYDROXY-4-METHYL-2-OXOGLUTARATE ALDOLASE 3-RELATED"/>
    <property type="match status" value="1"/>
</dbReference>
<comment type="caution">
    <text evidence="5">The sequence shown here is derived from an EMBL/GenBank/DDBJ whole genome shotgun (WGS) entry which is preliminary data.</text>
</comment>
<dbReference type="CDD" id="cd16841">
    <property type="entry name" value="RraA_family"/>
    <property type="match status" value="1"/>
</dbReference>
<evidence type="ECO:0000256" key="2">
    <source>
        <dbReference type="ARBA" id="ARBA00016549"/>
    </source>
</evidence>
<comment type="cofactor">
    <cofactor evidence="1">
        <name>a divalent metal cation</name>
        <dbReference type="ChEBI" id="CHEBI:60240"/>
    </cofactor>
</comment>
<dbReference type="InterPro" id="IPR005493">
    <property type="entry name" value="RraA/RraA-like"/>
</dbReference>
<dbReference type="Pfam" id="PF03737">
    <property type="entry name" value="RraA-like"/>
    <property type="match status" value="1"/>
</dbReference>
<accession>A0ABS6DHC4</accession>
<evidence type="ECO:0000313" key="5">
    <source>
        <dbReference type="EMBL" id="MBU4682613.1"/>
    </source>
</evidence>